<evidence type="ECO:0000256" key="9">
    <source>
        <dbReference type="ARBA" id="ARBA00022946"/>
    </source>
</evidence>
<dbReference type="Proteomes" id="UP000886885">
    <property type="component" value="Chromosome 10D"/>
</dbReference>
<comment type="similarity">
    <text evidence="1">Belongs to the arsA ATPase family.</text>
</comment>
<evidence type="ECO:0000256" key="10">
    <source>
        <dbReference type="ARBA" id="ARBA00047899"/>
    </source>
</evidence>
<keyword evidence="8" id="KW-0067">ATP-binding</keyword>
<protein>
    <recommendedName>
        <fullName evidence="2">non-specific serine/threonine protein kinase</fullName>
        <ecNumber evidence="2">2.7.11.1</ecNumber>
    </recommendedName>
</protein>
<keyword evidence="3" id="KW-0723">Serine/threonine-protein kinase</keyword>
<dbReference type="InterPro" id="IPR050588">
    <property type="entry name" value="WNK_Ser-Thr_kinase"/>
</dbReference>
<dbReference type="FunFam" id="1.10.510.10:FF:000046">
    <property type="entry name" value="probable serine/threonine-protein kinase WNK9"/>
    <property type="match status" value="1"/>
</dbReference>
<dbReference type="InterPro" id="IPR000719">
    <property type="entry name" value="Prot_kinase_dom"/>
</dbReference>
<keyword evidence="5" id="KW-0547">Nucleotide-binding</keyword>
<gene>
    <name evidence="14" type="ORF">POTOM_038870</name>
</gene>
<organism evidence="14 15">
    <name type="scientific">Populus tomentosa</name>
    <name type="common">Chinese white poplar</name>
    <dbReference type="NCBI Taxonomy" id="118781"/>
    <lineage>
        <taxon>Eukaryota</taxon>
        <taxon>Viridiplantae</taxon>
        <taxon>Streptophyta</taxon>
        <taxon>Embryophyta</taxon>
        <taxon>Tracheophyta</taxon>
        <taxon>Spermatophyta</taxon>
        <taxon>Magnoliopsida</taxon>
        <taxon>eudicotyledons</taxon>
        <taxon>Gunneridae</taxon>
        <taxon>Pentapetalae</taxon>
        <taxon>rosids</taxon>
        <taxon>fabids</taxon>
        <taxon>Malpighiales</taxon>
        <taxon>Salicaceae</taxon>
        <taxon>Saliceae</taxon>
        <taxon>Populus</taxon>
    </lineage>
</organism>
<evidence type="ECO:0000256" key="2">
    <source>
        <dbReference type="ARBA" id="ARBA00012513"/>
    </source>
</evidence>
<keyword evidence="7" id="KW-0378">Hydrolase</keyword>
<keyword evidence="6" id="KW-0418">Kinase</keyword>
<dbReference type="FunFam" id="3.30.200.20:FF:000075">
    <property type="entry name" value="Probable serine/threonine-protein kinase WNK1"/>
    <property type="match status" value="1"/>
</dbReference>
<dbReference type="EMBL" id="JAAWWB010000020">
    <property type="protein sequence ID" value="KAG6758517.1"/>
    <property type="molecule type" value="Genomic_DNA"/>
</dbReference>
<dbReference type="GO" id="GO:0004674">
    <property type="term" value="F:protein serine/threonine kinase activity"/>
    <property type="evidence" value="ECO:0007669"/>
    <property type="project" value="UniProtKB-KW"/>
</dbReference>
<dbReference type="InterPro" id="IPR025723">
    <property type="entry name" value="ArsA/GET3_ATPase-like"/>
</dbReference>
<evidence type="ECO:0000256" key="7">
    <source>
        <dbReference type="ARBA" id="ARBA00022801"/>
    </source>
</evidence>
<evidence type="ECO:0000256" key="6">
    <source>
        <dbReference type="ARBA" id="ARBA00022777"/>
    </source>
</evidence>
<proteinExistence type="inferred from homology"/>
<evidence type="ECO:0000256" key="1">
    <source>
        <dbReference type="ARBA" id="ARBA00011040"/>
    </source>
</evidence>
<dbReference type="CDD" id="cd13983">
    <property type="entry name" value="STKc_WNK"/>
    <property type="match status" value="1"/>
</dbReference>
<comment type="catalytic activity">
    <reaction evidence="12">
        <text>ATP + H2O = ADP + phosphate + H(+)</text>
        <dbReference type="Rhea" id="RHEA:13065"/>
        <dbReference type="ChEBI" id="CHEBI:15377"/>
        <dbReference type="ChEBI" id="CHEBI:15378"/>
        <dbReference type="ChEBI" id="CHEBI:30616"/>
        <dbReference type="ChEBI" id="CHEBI:43474"/>
        <dbReference type="ChEBI" id="CHEBI:456216"/>
    </reaction>
    <physiologicalReaction direction="left-to-right" evidence="12">
        <dbReference type="Rhea" id="RHEA:13066"/>
    </physiologicalReaction>
</comment>
<dbReference type="Pfam" id="PF00069">
    <property type="entry name" value="Pkinase"/>
    <property type="match status" value="1"/>
</dbReference>
<dbReference type="Pfam" id="PF02374">
    <property type="entry name" value="ArsA_ATPase"/>
    <property type="match status" value="2"/>
</dbReference>
<name>A0A8X7YZE6_POPTO</name>
<evidence type="ECO:0000313" key="15">
    <source>
        <dbReference type="Proteomes" id="UP000886885"/>
    </source>
</evidence>
<dbReference type="CDD" id="cd02035">
    <property type="entry name" value="ArsA"/>
    <property type="match status" value="1"/>
</dbReference>
<evidence type="ECO:0000256" key="8">
    <source>
        <dbReference type="ARBA" id="ARBA00022840"/>
    </source>
</evidence>
<evidence type="ECO:0000256" key="11">
    <source>
        <dbReference type="ARBA" id="ARBA00048679"/>
    </source>
</evidence>
<keyword evidence="4" id="KW-0808">Transferase</keyword>
<evidence type="ECO:0000313" key="14">
    <source>
        <dbReference type="EMBL" id="KAG6758517.1"/>
    </source>
</evidence>
<evidence type="ECO:0000256" key="3">
    <source>
        <dbReference type="ARBA" id="ARBA00022527"/>
    </source>
</evidence>
<dbReference type="AlphaFoldDB" id="A0A8X7YZE6"/>
<dbReference type="InterPro" id="IPR008266">
    <property type="entry name" value="Tyr_kinase_AS"/>
</dbReference>
<comment type="catalytic activity">
    <reaction evidence="10">
        <text>L-threonyl-[protein] + ATP = O-phospho-L-threonyl-[protein] + ADP + H(+)</text>
        <dbReference type="Rhea" id="RHEA:46608"/>
        <dbReference type="Rhea" id="RHEA-COMP:11060"/>
        <dbReference type="Rhea" id="RHEA-COMP:11605"/>
        <dbReference type="ChEBI" id="CHEBI:15378"/>
        <dbReference type="ChEBI" id="CHEBI:30013"/>
        <dbReference type="ChEBI" id="CHEBI:30616"/>
        <dbReference type="ChEBI" id="CHEBI:61977"/>
        <dbReference type="ChEBI" id="CHEBI:456216"/>
        <dbReference type="EC" id="2.7.11.1"/>
    </reaction>
</comment>
<dbReference type="GO" id="GO:0016887">
    <property type="term" value="F:ATP hydrolysis activity"/>
    <property type="evidence" value="ECO:0007669"/>
    <property type="project" value="InterPro"/>
</dbReference>
<dbReference type="FunFam" id="3.40.50.300:FF:000936">
    <property type="entry name" value="Arsenical pump-driving ATPase"/>
    <property type="match status" value="1"/>
</dbReference>
<dbReference type="NCBIfam" id="TIGR00345">
    <property type="entry name" value="GET3_arsA_TRC40"/>
    <property type="match status" value="1"/>
</dbReference>
<feature type="domain" description="Protein kinase" evidence="13">
    <location>
        <begin position="24"/>
        <end position="280"/>
    </location>
</feature>
<dbReference type="GO" id="GO:0005524">
    <property type="term" value="F:ATP binding"/>
    <property type="evidence" value="ECO:0007669"/>
    <property type="project" value="UniProtKB-KW"/>
</dbReference>
<dbReference type="OrthoDB" id="4062651at2759"/>
<keyword evidence="9" id="KW-0809">Transit peptide</keyword>
<evidence type="ECO:0000256" key="5">
    <source>
        <dbReference type="ARBA" id="ARBA00022741"/>
    </source>
</evidence>
<evidence type="ECO:0000256" key="4">
    <source>
        <dbReference type="ARBA" id="ARBA00022679"/>
    </source>
</evidence>
<comment type="catalytic activity">
    <reaction evidence="11">
        <text>L-seryl-[protein] + ATP = O-phospho-L-seryl-[protein] + ADP + H(+)</text>
        <dbReference type="Rhea" id="RHEA:17989"/>
        <dbReference type="Rhea" id="RHEA-COMP:9863"/>
        <dbReference type="Rhea" id="RHEA-COMP:11604"/>
        <dbReference type="ChEBI" id="CHEBI:15378"/>
        <dbReference type="ChEBI" id="CHEBI:29999"/>
        <dbReference type="ChEBI" id="CHEBI:30616"/>
        <dbReference type="ChEBI" id="CHEBI:83421"/>
        <dbReference type="ChEBI" id="CHEBI:456216"/>
        <dbReference type="EC" id="2.7.11.1"/>
    </reaction>
</comment>
<dbReference type="PANTHER" id="PTHR13902">
    <property type="entry name" value="SERINE/THREONINE-PROTEIN KINASE WNK WITH NO LYSINE -RELATED"/>
    <property type="match status" value="1"/>
</dbReference>
<evidence type="ECO:0000259" key="13">
    <source>
        <dbReference type="PROSITE" id="PS50011"/>
    </source>
</evidence>
<dbReference type="InterPro" id="IPR016300">
    <property type="entry name" value="ATPase_ArsA/GET3"/>
</dbReference>
<accession>A0A8X7YZE6</accession>
<dbReference type="PROSITE" id="PS50011">
    <property type="entry name" value="PROTEIN_KINASE_DOM"/>
    <property type="match status" value="1"/>
</dbReference>
<reference evidence="14" key="1">
    <citation type="journal article" date="2020" name="bioRxiv">
        <title>Hybrid origin of Populus tomentosa Carr. identified through genome sequencing and phylogenomic analysis.</title>
        <authorList>
            <person name="An X."/>
            <person name="Gao K."/>
            <person name="Chen Z."/>
            <person name="Li J."/>
            <person name="Yang X."/>
            <person name="Yang X."/>
            <person name="Zhou J."/>
            <person name="Guo T."/>
            <person name="Zhao T."/>
            <person name="Huang S."/>
            <person name="Miao D."/>
            <person name="Khan W.U."/>
            <person name="Rao P."/>
            <person name="Ye M."/>
            <person name="Lei B."/>
            <person name="Liao W."/>
            <person name="Wang J."/>
            <person name="Ji L."/>
            <person name="Li Y."/>
            <person name="Guo B."/>
            <person name="Mustafa N.S."/>
            <person name="Li S."/>
            <person name="Yun Q."/>
            <person name="Keller S.R."/>
            <person name="Mao J."/>
            <person name="Zhang R."/>
            <person name="Strauss S.H."/>
        </authorList>
    </citation>
    <scope>NUCLEOTIDE SEQUENCE</scope>
    <source>
        <strain evidence="14">GM15</strain>
        <tissue evidence="14">Leaf</tissue>
    </source>
</reference>
<evidence type="ECO:0000256" key="12">
    <source>
        <dbReference type="ARBA" id="ARBA00048778"/>
    </source>
</evidence>
<sequence length="903" mass="100044">MDLGSCENSDDHQFLEKDPTGRFVRSDEILGGGVVKTAYRAFDEVDGVEVAWKQVNVEHVSPKQLERLTTEARLLKSLKDKNIIKIYDFWIDDGKKTLNMITEIFVSGSLSQYCKKHKGVNAKAIKNWARQILRGLHYLHTHEPPIIHGDLRCDNIFVNGNNGEVKIGDLGLAIVMQRSTGLCDLGTPAYMAPDQLCEEEYNELVDVYSFGMCMLEMVTREYPCCECKNPGQIYKKVISGVKPASLDKVNDPQVKQFIEKCLVPASLRLSAIELLQDPFLATENSKDITVSSSMKLPNNLMPKQVTSLPLAESHSMNCNNKNLLVGSCKESINEQLQFSTSEICKVNEKNEFRLRGEKIDNNTISLTLNITETSCCQSREVEFSFYLDSDTAVSVAEEMVEQLELSPEDAAYSAKLIDALVMKLVPSLETSCGSIASAPDRAPDQRHPDCLQSVREQEVLQSINSEISAEQDVTISSCARTNKPLGSFHCDLQLNTHNLGSDFMMLDDGCLPEHKKSARNFVCSWIGSCFVRSVAVPVEDVAGFDDMVAGTQRKYYMLGGKGGVGKTSCAASLAVKFANSGHPTLVVSTDPAHSLSDSFAQDLTGGTLVPVEGPECPLFALEINPDKAREEFRSATQKNGGTGVKDFMEGMGLGMLVEQLGELKLGELLDTPPPGLDEAMAIAKVMQFLESQEYSMFTRIVFDTAPTGHTLRLLSLPDFLDASIGKILKLRQKITSATSAIKSVFGQEQTTQQDAADKLEQLRERMIKVRELFRDTDSTEFVIVTIPANTDLLDSWGNMSNAQYTLEWTEYNWVMAINESSRLRASLKKENVPVKRLVVNQILPPSATDCKFCAIKRKDQSRALDMIQNDPELSNLTLIQGPLVDVEIRGVPALKFLGDIIWK</sequence>
<dbReference type="EC" id="2.7.11.1" evidence="2"/>
<dbReference type="PROSITE" id="PS00109">
    <property type="entry name" value="PROTEIN_KINASE_TYR"/>
    <property type="match status" value="1"/>
</dbReference>
<keyword evidence="15" id="KW-1185">Reference proteome</keyword>
<comment type="caution">
    <text evidence="14">The sequence shown here is derived from an EMBL/GenBank/DDBJ whole genome shotgun (WGS) entry which is preliminary data.</text>
</comment>